<feature type="domain" description="Glutathione S-transferase UstS-like C-terminal" evidence="2">
    <location>
        <begin position="116"/>
        <end position="213"/>
    </location>
</feature>
<proteinExistence type="predicted"/>
<gene>
    <name evidence="3" type="ORF">LTR84_006199</name>
</gene>
<dbReference type="InterPro" id="IPR054416">
    <property type="entry name" value="GST_UstS-like_C"/>
</dbReference>
<dbReference type="GeneID" id="89974371"/>
<dbReference type="InterPro" id="IPR036249">
    <property type="entry name" value="Thioredoxin-like_sf"/>
</dbReference>
<feature type="domain" description="GST N-terminal" evidence="1">
    <location>
        <begin position="18"/>
        <end position="93"/>
    </location>
</feature>
<dbReference type="Pfam" id="PF13409">
    <property type="entry name" value="GST_N_2"/>
    <property type="match status" value="1"/>
</dbReference>
<organism evidence="3 4">
    <name type="scientific">Exophiala bonariae</name>
    <dbReference type="NCBI Taxonomy" id="1690606"/>
    <lineage>
        <taxon>Eukaryota</taxon>
        <taxon>Fungi</taxon>
        <taxon>Dikarya</taxon>
        <taxon>Ascomycota</taxon>
        <taxon>Pezizomycotina</taxon>
        <taxon>Eurotiomycetes</taxon>
        <taxon>Chaetothyriomycetidae</taxon>
        <taxon>Chaetothyriales</taxon>
        <taxon>Herpotrichiellaceae</taxon>
        <taxon>Exophiala</taxon>
    </lineage>
</organism>
<dbReference type="SUPFAM" id="SSF47616">
    <property type="entry name" value="GST C-terminal domain-like"/>
    <property type="match status" value="1"/>
</dbReference>
<dbReference type="AlphaFoldDB" id="A0AAV9N2K8"/>
<dbReference type="EMBL" id="JAVRRD010000023">
    <property type="protein sequence ID" value="KAK5048009.1"/>
    <property type="molecule type" value="Genomic_DNA"/>
</dbReference>
<evidence type="ECO:0000313" key="3">
    <source>
        <dbReference type="EMBL" id="KAK5048009.1"/>
    </source>
</evidence>
<evidence type="ECO:0000259" key="1">
    <source>
        <dbReference type="Pfam" id="PF13409"/>
    </source>
</evidence>
<reference evidence="3 4" key="1">
    <citation type="submission" date="2023-08" db="EMBL/GenBank/DDBJ databases">
        <title>Black Yeasts Isolated from many extreme environments.</title>
        <authorList>
            <person name="Coleine C."/>
            <person name="Stajich J.E."/>
            <person name="Selbmann L."/>
        </authorList>
    </citation>
    <scope>NUCLEOTIDE SEQUENCE [LARGE SCALE GENOMIC DNA]</scope>
    <source>
        <strain evidence="3 4">CCFEE 5792</strain>
    </source>
</reference>
<protein>
    <recommendedName>
        <fullName evidence="5">GST N-terminal domain-containing protein</fullName>
    </recommendedName>
</protein>
<dbReference type="InterPro" id="IPR036282">
    <property type="entry name" value="Glutathione-S-Trfase_C_sf"/>
</dbReference>
<comment type="caution">
    <text evidence="3">The sequence shown here is derived from an EMBL/GenBank/DDBJ whole genome shotgun (WGS) entry which is preliminary data.</text>
</comment>
<sequence length="242" mass="27802">MSEEVLFYDLPAKDGKAWSLNPWKTRLYLNYKGIPYKTQWIEYPDLKPTLEKALHKSGVPPNETGLYSYTSPTIRLPSGEYFMESRKIAFALEPLYKEPPLHLDSPVLPRVETLLPKIVERVRPAFAPLVPKVFLNPVSRDYFVQSREKGLKQPLDEFAKGADRGFEEAAPYVKELADVLREKPEGPFFLGKEVSYADFLVVGWLHMFVRLSIADKIWALEGGEDLKALYDASAKWLERDSY</sequence>
<dbReference type="Gene3D" id="3.40.30.10">
    <property type="entry name" value="Glutaredoxin"/>
    <property type="match status" value="1"/>
</dbReference>
<evidence type="ECO:0008006" key="5">
    <source>
        <dbReference type="Google" id="ProtNLM"/>
    </source>
</evidence>
<evidence type="ECO:0000313" key="4">
    <source>
        <dbReference type="Proteomes" id="UP001358417"/>
    </source>
</evidence>
<accession>A0AAV9N2K8</accession>
<dbReference type="InterPro" id="IPR004045">
    <property type="entry name" value="Glutathione_S-Trfase_N"/>
</dbReference>
<dbReference type="SUPFAM" id="SSF52833">
    <property type="entry name" value="Thioredoxin-like"/>
    <property type="match status" value="1"/>
</dbReference>
<name>A0AAV9N2K8_9EURO</name>
<dbReference type="Gene3D" id="1.20.1050.10">
    <property type="match status" value="1"/>
</dbReference>
<dbReference type="Proteomes" id="UP001358417">
    <property type="component" value="Unassembled WGS sequence"/>
</dbReference>
<dbReference type="RefSeq" id="XP_064703515.1">
    <property type="nucleotide sequence ID" value="XM_064849760.1"/>
</dbReference>
<evidence type="ECO:0000259" key="2">
    <source>
        <dbReference type="Pfam" id="PF22041"/>
    </source>
</evidence>
<dbReference type="Pfam" id="PF22041">
    <property type="entry name" value="GST_C_7"/>
    <property type="match status" value="1"/>
</dbReference>
<keyword evidence="4" id="KW-1185">Reference proteome</keyword>